<proteinExistence type="predicted"/>
<sequence>MNQCNAWYAYARRLIICTFILLEFEEDRKRMRLENSRSIPSGSLDTLDLSGIWTAGVIINAFFGHDLRQVKFVGLSPGSVSLISNIEAGYDLRPRSRYASYAHASHIQIVVDST</sequence>
<organism evidence="1 2">
    <name type="scientific">Penicillium subrubescens</name>
    <dbReference type="NCBI Taxonomy" id="1316194"/>
    <lineage>
        <taxon>Eukaryota</taxon>
        <taxon>Fungi</taxon>
        <taxon>Dikarya</taxon>
        <taxon>Ascomycota</taxon>
        <taxon>Pezizomycotina</taxon>
        <taxon>Eurotiomycetes</taxon>
        <taxon>Eurotiomycetidae</taxon>
        <taxon>Eurotiales</taxon>
        <taxon>Aspergillaceae</taxon>
        <taxon>Penicillium</taxon>
    </lineage>
</organism>
<dbReference type="Proteomes" id="UP000186955">
    <property type="component" value="Unassembled WGS sequence"/>
</dbReference>
<protein>
    <submittedName>
        <fullName evidence="1">Uncharacterized protein</fullName>
    </submittedName>
</protein>
<gene>
    <name evidence="1" type="ORF">PENSUB_10668</name>
</gene>
<dbReference type="AlphaFoldDB" id="A0A1Q5T8C8"/>
<name>A0A1Q5T8C8_9EURO</name>
<comment type="caution">
    <text evidence="1">The sequence shown here is derived from an EMBL/GenBank/DDBJ whole genome shotgun (WGS) entry which is preliminary data.</text>
</comment>
<evidence type="ECO:0000313" key="1">
    <source>
        <dbReference type="EMBL" id="OKO96493.1"/>
    </source>
</evidence>
<reference evidence="1 2" key="1">
    <citation type="submission" date="2016-10" db="EMBL/GenBank/DDBJ databases">
        <title>Genome sequence of the ascomycete fungus Penicillium subrubescens.</title>
        <authorList>
            <person name="De Vries R.P."/>
            <person name="Peng M."/>
            <person name="Dilokpimol A."/>
            <person name="Hilden K."/>
            <person name="Makela M.R."/>
            <person name="Grigoriev I."/>
            <person name="Riley R."/>
            <person name="Granchi Z."/>
        </authorList>
    </citation>
    <scope>NUCLEOTIDE SEQUENCE [LARGE SCALE GENOMIC DNA]</scope>
    <source>
        <strain evidence="1 2">CBS 132785</strain>
    </source>
</reference>
<dbReference type="EMBL" id="MNBE01000698">
    <property type="protein sequence ID" value="OKO96493.1"/>
    <property type="molecule type" value="Genomic_DNA"/>
</dbReference>
<accession>A0A1Q5T8C8</accession>
<keyword evidence="2" id="KW-1185">Reference proteome</keyword>
<evidence type="ECO:0000313" key="2">
    <source>
        <dbReference type="Proteomes" id="UP000186955"/>
    </source>
</evidence>